<name>A0A5N6GU38_ASPFL</name>
<reference evidence="2" key="1">
    <citation type="submission" date="2019-04" db="EMBL/GenBank/DDBJ databases">
        <title>Friends and foes A comparative genomics study of 23 Aspergillus species from section Flavi.</title>
        <authorList>
            <consortium name="DOE Joint Genome Institute"/>
            <person name="Kjaerbolling I."/>
            <person name="Vesth T."/>
            <person name="Frisvad J.C."/>
            <person name="Nybo J.L."/>
            <person name="Theobald S."/>
            <person name="Kildgaard S."/>
            <person name="Isbrandt T."/>
            <person name="Kuo A."/>
            <person name="Sato A."/>
            <person name="Lyhne E.K."/>
            <person name="Kogle M.E."/>
            <person name="Wiebenga A."/>
            <person name="Kun R.S."/>
            <person name="Lubbers R.J."/>
            <person name="Makela M.R."/>
            <person name="Barry K."/>
            <person name="Chovatia M."/>
            <person name="Clum A."/>
            <person name="Daum C."/>
            <person name="Haridas S."/>
            <person name="He G."/>
            <person name="LaButti K."/>
            <person name="Lipzen A."/>
            <person name="Mondo S."/>
            <person name="Riley R."/>
            <person name="Salamov A."/>
            <person name="Simmons B.A."/>
            <person name="Magnuson J.K."/>
            <person name="Henrissat B."/>
            <person name="Mortensen U.H."/>
            <person name="Larsen T.O."/>
            <person name="Devries R.P."/>
            <person name="Grigoriev I.V."/>
            <person name="Machida M."/>
            <person name="Baker S.E."/>
            <person name="Andersen M.R."/>
        </authorList>
    </citation>
    <scope>NUCLEOTIDE SEQUENCE [LARGE SCALE GENOMIC DNA]</scope>
    <source>
        <strain evidence="2">CBS 121.62</strain>
    </source>
</reference>
<proteinExistence type="predicted"/>
<sequence length="198" mass="22160">MPHCRCFHLSVPLSSEPFSYSFTFTFTFCFFIFLFFYFFIFLFFFYQLSVPFPFTCSSINLISVSNILSNIHSVPANLSPSSKWRAHEAATQPSQPLTARFLASRSVQRPFRSASAWSALWSFLHSSSIALSFRPQEARNSETFFISSANPGYLLNYSEIGMVVLPAAPSGGPLASIVREAVRTTATYTVALSLLRAP</sequence>
<dbReference type="EMBL" id="ML734606">
    <property type="protein sequence ID" value="KAB8245886.1"/>
    <property type="molecule type" value="Genomic_DNA"/>
</dbReference>
<dbReference type="AlphaFoldDB" id="A0A5N6GU38"/>
<keyword evidence="1" id="KW-0472">Membrane</keyword>
<keyword evidence="1" id="KW-0812">Transmembrane</keyword>
<feature type="transmembrane region" description="Helical" evidence="1">
    <location>
        <begin position="20"/>
        <end position="45"/>
    </location>
</feature>
<dbReference type="Proteomes" id="UP000325434">
    <property type="component" value="Unassembled WGS sequence"/>
</dbReference>
<evidence type="ECO:0008006" key="3">
    <source>
        <dbReference type="Google" id="ProtNLM"/>
    </source>
</evidence>
<protein>
    <recommendedName>
        <fullName evidence="3">Transmembrane protein</fullName>
    </recommendedName>
</protein>
<accession>A0A5N6GU38</accession>
<evidence type="ECO:0000313" key="2">
    <source>
        <dbReference type="EMBL" id="KAB8245886.1"/>
    </source>
</evidence>
<organism evidence="2">
    <name type="scientific">Aspergillus flavus</name>
    <dbReference type="NCBI Taxonomy" id="5059"/>
    <lineage>
        <taxon>Eukaryota</taxon>
        <taxon>Fungi</taxon>
        <taxon>Dikarya</taxon>
        <taxon>Ascomycota</taxon>
        <taxon>Pezizomycotina</taxon>
        <taxon>Eurotiomycetes</taxon>
        <taxon>Eurotiomycetidae</taxon>
        <taxon>Eurotiales</taxon>
        <taxon>Aspergillaceae</taxon>
        <taxon>Aspergillus</taxon>
        <taxon>Aspergillus subgen. Circumdati</taxon>
    </lineage>
</organism>
<gene>
    <name evidence="2" type="ORF">BDV35DRAFT_240460</name>
</gene>
<evidence type="ECO:0000256" key="1">
    <source>
        <dbReference type="SAM" id="Phobius"/>
    </source>
</evidence>
<keyword evidence="1" id="KW-1133">Transmembrane helix</keyword>